<dbReference type="Proteomes" id="UP000244571">
    <property type="component" value="Chromosome"/>
</dbReference>
<keyword evidence="4" id="KW-1185">Reference proteome</keyword>
<dbReference type="GO" id="GO:0004888">
    <property type="term" value="F:transmembrane signaling receptor activity"/>
    <property type="evidence" value="ECO:0007669"/>
    <property type="project" value="InterPro"/>
</dbReference>
<organism evidence="3 4">
    <name type="scientific">Orrella marina</name>
    <dbReference type="NCBI Taxonomy" id="2163011"/>
    <lineage>
        <taxon>Bacteria</taxon>
        <taxon>Pseudomonadati</taxon>
        <taxon>Pseudomonadota</taxon>
        <taxon>Betaproteobacteria</taxon>
        <taxon>Burkholderiales</taxon>
        <taxon>Alcaligenaceae</taxon>
        <taxon>Orrella</taxon>
    </lineage>
</organism>
<dbReference type="EMBL" id="CP028901">
    <property type="protein sequence ID" value="AWB33417.1"/>
    <property type="molecule type" value="Genomic_DNA"/>
</dbReference>
<dbReference type="InterPro" id="IPR006201">
    <property type="entry name" value="Neur_channel"/>
</dbReference>
<keyword evidence="1" id="KW-0812">Transmembrane</keyword>
<dbReference type="SUPFAM" id="SSF63712">
    <property type="entry name" value="Nicotinic receptor ligand binding domain-like"/>
    <property type="match status" value="1"/>
</dbReference>
<dbReference type="GO" id="GO:0016020">
    <property type="term" value="C:membrane"/>
    <property type="evidence" value="ECO:0007669"/>
    <property type="project" value="InterPro"/>
</dbReference>
<dbReference type="RefSeq" id="WP_108620846.1">
    <property type="nucleotide sequence ID" value="NZ_CP028901.1"/>
</dbReference>
<dbReference type="Pfam" id="PF02931">
    <property type="entry name" value="Neur_chan_LBD"/>
    <property type="match status" value="1"/>
</dbReference>
<keyword evidence="1" id="KW-1133">Transmembrane helix</keyword>
<dbReference type="InterPro" id="IPR006202">
    <property type="entry name" value="Neur_chan_lig-bd"/>
</dbReference>
<feature type="transmembrane region" description="Helical" evidence="1">
    <location>
        <begin position="322"/>
        <end position="341"/>
    </location>
</feature>
<feature type="domain" description="Neurotransmitter-gated ion-channel ligand-binding" evidence="2">
    <location>
        <begin position="52"/>
        <end position="225"/>
    </location>
</feature>
<dbReference type="GO" id="GO:0005230">
    <property type="term" value="F:extracellular ligand-gated monoatomic ion channel activity"/>
    <property type="evidence" value="ECO:0007669"/>
    <property type="project" value="InterPro"/>
</dbReference>
<dbReference type="PANTHER" id="PTHR18945">
    <property type="entry name" value="NEUROTRANSMITTER GATED ION CHANNEL"/>
    <property type="match status" value="1"/>
</dbReference>
<reference evidence="3 4" key="1">
    <citation type="submission" date="2018-04" db="EMBL/GenBank/DDBJ databases">
        <title>Bordetella sp. HZ20 isolated from seawater.</title>
        <authorList>
            <person name="Sun C."/>
        </authorList>
    </citation>
    <scope>NUCLEOTIDE SEQUENCE [LARGE SCALE GENOMIC DNA]</scope>
    <source>
        <strain evidence="3 4">HZ20</strain>
    </source>
</reference>
<evidence type="ECO:0000313" key="4">
    <source>
        <dbReference type="Proteomes" id="UP000244571"/>
    </source>
</evidence>
<dbReference type="InterPro" id="IPR036734">
    <property type="entry name" value="Neur_chan_lig-bd_sf"/>
</dbReference>
<dbReference type="InterPro" id="IPR038050">
    <property type="entry name" value="Neuro_actylchol_rec"/>
</dbReference>
<name>A0A2R4XHW5_9BURK</name>
<dbReference type="Gene3D" id="1.20.58.390">
    <property type="entry name" value="Neurotransmitter-gated ion-channel transmembrane domain"/>
    <property type="match status" value="1"/>
</dbReference>
<evidence type="ECO:0000313" key="3">
    <source>
        <dbReference type="EMBL" id="AWB33417.1"/>
    </source>
</evidence>
<dbReference type="OrthoDB" id="8685243at2"/>
<keyword evidence="1" id="KW-0472">Membrane</keyword>
<dbReference type="KEGG" id="boz:DBV39_06520"/>
<sequence length="376" mass="42021">MTLSGMDPVETEFADRVAIRCADGSLIFRYGLMIGLLLLSLLVACPAKADITPPNPDGPTIVTVDMWIDDINDINLSSGTFDLTAQFGMRWNDPRLAYDSEVDRPRIWMSSRAEQQLKSIWYPVLDVSGEKGLSSARVYWLAIWPNGDVEIREKFTAHPRFDGELHYFPFGSLDLSMALSSAAMDNKQVWFELGELTPKDDLQAVDRILHGNWYPTEVNWSVSAQPGFAHSKRSFAQIDLNILVNYDAHDGVQKVLLPLIVIALVSWGLLWIDLTFQAAYTSPRIGGTTTLILTTIALKFVLNRELPVVHYFTLSDVLFNTTIIMLSVSLLASCLIVGLLVDGKPEPAKRINILVRRYYAVAYVLLLLVSIPLFIG</sequence>
<feature type="transmembrane region" description="Helical" evidence="1">
    <location>
        <begin position="26"/>
        <end position="44"/>
    </location>
</feature>
<evidence type="ECO:0000259" key="2">
    <source>
        <dbReference type="Pfam" id="PF02931"/>
    </source>
</evidence>
<evidence type="ECO:0000256" key="1">
    <source>
        <dbReference type="SAM" id="Phobius"/>
    </source>
</evidence>
<dbReference type="AlphaFoldDB" id="A0A2R4XHW5"/>
<gene>
    <name evidence="3" type="ORF">DBV39_06520</name>
</gene>
<feature type="transmembrane region" description="Helical" evidence="1">
    <location>
        <begin position="353"/>
        <end position="375"/>
    </location>
</feature>
<proteinExistence type="predicted"/>
<protein>
    <recommendedName>
        <fullName evidence="2">Neurotransmitter-gated ion-channel ligand-binding domain-containing protein</fullName>
    </recommendedName>
</protein>
<dbReference type="Gene3D" id="2.70.170.10">
    <property type="entry name" value="Neurotransmitter-gated ion-channel ligand-binding domain"/>
    <property type="match status" value="1"/>
</dbReference>
<feature type="transmembrane region" description="Helical" evidence="1">
    <location>
        <begin position="255"/>
        <end position="272"/>
    </location>
</feature>
<accession>A0A2R4XHW5</accession>